<sequence>MPPKADTIPNGSARFTHRVLAVFPGQPNPTNKQVGAGQSIPGLIHQFVTLDASFDPSASILFRFSLLVSNGIPLYLQILPDRIASFERISHDNAHCDPELDIVRNELDGVRRLVCLRFRLYKPGHLITPVGFEIDRSDAEAFHNFNSISSLAVALDFCVYMRPDALTKSKFAIFHNAIKQPRDTAQIAALEWRADPSRLYNGKGGVVVTATQDAESAPSPASCASTVAVDSPPGYRLQSADAVSVAPPAYQQAYHRVASPVEELGKRPRSSSKSADPRPSKRGGLQLSAPNVAVSGPQDKLQSQQIQEFAAIFDSRVRSLFEQYERRIDKLEDSVRILSAKNEQLEAQGSQQQQDIQMLRDQVKELQEGGDKCAGCTGSLEERQDEFERRQEELEDSQAVLEQRHDATEEAVELIDVRILGLEGLLDEDWRCELVDEVKGESIAGVKEFLRNI</sequence>
<reference evidence="3 4" key="1">
    <citation type="submission" date="2024-02" db="EMBL/GenBank/DDBJ databases">
        <title>First draft genome assembly of two strains of Seiridium cardinale.</title>
        <authorList>
            <person name="Emiliani G."/>
            <person name="Scali E."/>
        </authorList>
    </citation>
    <scope>NUCLEOTIDE SEQUENCE [LARGE SCALE GENOMIC DNA]</scope>
    <source>
        <strain evidence="3 4">BM-138-000479</strain>
    </source>
</reference>
<organism evidence="3 4">
    <name type="scientific">Seiridium cardinale</name>
    <dbReference type="NCBI Taxonomy" id="138064"/>
    <lineage>
        <taxon>Eukaryota</taxon>
        <taxon>Fungi</taxon>
        <taxon>Dikarya</taxon>
        <taxon>Ascomycota</taxon>
        <taxon>Pezizomycotina</taxon>
        <taxon>Sordariomycetes</taxon>
        <taxon>Xylariomycetidae</taxon>
        <taxon>Amphisphaeriales</taxon>
        <taxon>Sporocadaceae</taxon>
        <taxon>Seiridium</taxon>
    </lineage>
</organism>
<proteinExistence type="predicted"/>
<protein>
    <submittedName>
        <fullName evidence="3">Uncharacterized protein</fullName>
    </submittedName>
</protein>
<feature type="region of interest" description="Disordered" evidence="2">
    <location>
        <begin position="256"/>
        <end position="300"/>
    </location>
</feature>
<keyword evidence="4" id="KW-1185">Reference proteome</keyword>
<gene>
    <name evidence="3" type="ORF">SCAR479_07969</name>
</gene>
<name>A0ABR2XNA6_9PEZI</name>
<feature type="coiled-coil region" evidence="1">
    <location>
        <begin position="321"/>
        <end position="411"/>
    </location>
</feature>
<evidence type="ECO:0000256" key="1">
    <source>
        <dbReference type="SAM" id="Coils"/>
    </source>
</evidence>
<keyword evidence="1" id="KW-0175">Coiled coil</keyword>
<dbReference type="EMBL" id="JARVKM010000035">
    <property type="protein sequence ID" value="KAK9775293.1"/>
    <property type="molecule type" value="Genomic_DNA"/>
</dbReference>
<comment type="caution">
    <text evidence="3">The sequence shown here is derived from an EMBL/GenBank/DDBJ whole genome shotgun (WGS) entry which is preliminary data.</text>
</comment>
<accession>A0ABR2XNA6</accession>
<evidence type="ECO:0000256" key="2">
    <source>
        <dbReference type="SAM" id="MobiDB-lite"/>
    </source>
</evidence>
<evidence type="ECO:0000313" key="3">
    <source>
        <dbReference type="EMBL" id="KAK9775293.1"/>
    </source>
</evidence>
<evidence type="ECO:0000313" key="4">
    <source>
        <dbReference type="Proteomes" id="UP001465668"/>
    </source>
</evidence>
<dbReference type="SUPFAM" id="SSF57997">
    <property type="entry name" value="Tropomyosin"/>
    <property type="match status" value="1"/>
</dbReference>
<dbReference type="Proteomes" id="UP001465668">
    <property type="component" value="Unassembled WGS sequence"/>
</dbReference>